<reference evidence="1 2" key="1">
    <citation type="journal article" date="2019" name="Sci. Rep.">
        <title>Comparative genomics of chytrid fungi reveal insights into the obligate biotrophic and pathogenic lifestyle of Synchytrium endobioticum.</title>
        <authorList>
            <person name="van de Vossenberg B.T.L.H."/>
            <person name="Warris S."/>
            <person name="Nguyen H.D.T."/>
            <person name="van Gent-Pelzer M.P.E."/>
            <person name="Joly D.L."/>
            <person name="van de Geest H.C."/>
            <person name="Bonants P.J.M."/>
            <person name="Smith D.S."/>
            <person name="Levesque C.A."/>
            <person name="van der Lee T.A.J."/>
        </authorList>
    </citation>
    <scope>NUCLEOTIDE SEQUENCE [LARGE SCALE GENOMIC DNA]</scope>
    <source>
        <strain evidence="1 2">CBS 809.83</strain>
    </source>
</reference>
<organism evidence="1 2">
    <name type="scientific">Powellomyces hirtus</name>
    <dbReference type="NCBI Taxonomy" id="109895"/>
    <lineage>
        <taxon>Eukaryota</taxon>
        <taxon>Fungi</taxon>
        <taxon>Fungi incertae sedis</taxon>
        <taxon>Chytridiomycota</taxon>
        <taxon>Chytridiomycota incertae sedis</taxon>
        <taxon>Chytridiomycetes</taxon>
        <taxon>Spizellomycetales</taxon>
        <taxon>Powellomycetaceae</taxon>
        <taxon>Powellomyces</taxon>
    </lineage>
</organism>
<proteinExistence type="predicted"/>
<evidence type="ECO:0000313" key="1">
    <source>
        <dbReference type="EMBL" id="TPX55230.1"/>
    </source>
</evidence>
<name>A0A507DWI4_9FUNG</name>
<dbReference type="AlphaFoldDB" id="A0A507DWI4"/>
<keyword evidence="2" id="KW-1185">Reference proteome</keyword>
<dbReference type="Proteomes" id="UP000318582">
    <property type="component" value="Unassembled WGS sequence"/>
</dbReference>
<gene>
    <name evidence="1" type="ORF">PhCBS80983_g05505</name>
</gene>
<sequence length="33" mass="3976">MFGNPTFSCREYIEVPLGMSRLQDVRRMSPDWR</sequence>
<accession>A0A507DWI4</accession>
<evidence type="ECO:0000313" key="2">
    <source>
        <dbReference type="Proteomes" id="UP000318582"/>
    </source>
</evidence>
<comment type="caution">
    <text evidence="1">The sequence shown here is derived from an EMBL/GenBank/DDBJ whole genome shotgun (WGS) entry which is preliminary data.</text>
</comment>
<dbReference type="EMBL" id="QEAQ01000120">
    <property type="protein sequence ID" value="TPX55230.1"/>
    <property type="molecule type" value="Genomic_DNA"/>
</dbReference>
<protein>
    <submittedName>
        <fullName evidence="1">Uncharacterized protein</fullName>
    </submittedName>
</protein>